<evidence type="ECO:0000313" key="7">
    <source>
        <dbReference type="EMBL" id="ODV89726.1"/>
    </source>
</evidence>
<keyword evidence="3 6" id="KW-0689">Ribosomal protein</keyword>
<dbReference type="InterPro" id="IPR016939">
    <property type="entry name" value="Ribosomal_mS23_fun"/>
</dbReference>
<protein>
    <recommendedName>
        <fullName evidence="6">37S ribosomal protein S25, mitochondrial</fullName>
    </recommendedName>
</protein>
<organism evidence="7 8">
    <name type="scientific">Tortispora caseinolytica NRRL Y-17796</name>
    <dbReference type="NCBI Taxonomy" id="767744"/>
    <lineage>
        <taxon>Eukaryota</taxon>
        <taxon>Fungi</taxon>
        <taxon>Dikarya</taxon>
        <taxon>Ascomycota</taxon>
        <taxon>Saccharomycotina</taxon>
        <taxon>Trigonopsidomycetes</taxon>
        <taxon>Trigonopsidales</taxon>
        <taxon>Trigonopsidaceae</taxon>
        <taxon>Tortispora</taxon>
    </lineage>
</organism>
<evidence type="ECO:0000256" key="4">
    <source>
        <dbReference type="ARBA" id="ARBA00023128"/>
    </source>
</evidence>
<dbReference type="CDD" id="cd23701">
    <property type="entry name" value="At1g26750"/>
    <property type="match status" value="1"/>
</dbReference>
<accession>A0A1E4TD80</accession>
<proteinExistence type="inferred from homology"/>
<dbReference type="PANTHER" id="PTHR37799">
    <property type="entry name" value="37S RIBOSOMAL PROTEIN S25, MITOCHONDRIAL"/>
    <property type="match status" value="1"/>
</dbReference>
<sequence length="223" mass="25992">MDPVNVLQRVSRQLNFGHMKYAPLWLKAVAQNPPSHQSLLKVPHIKTSPGLSKDVRERLTTSMKKRKVSGKALTAPPKLVYPEDALRERFYREHPWELARPRYLAETDGNDHRLADWSKLRQRAFALTGESVVQRTMWLNEKQQMSFDDAYNQARTEFYRARMEDEAAVQVAIEEATFFGTAFNADPIERGIEREQNAIQYWKTEGPNIPMNKIGQLRRRIVR</sequence>
<keyword evidence="5 6" id="KW-0687">Ribonucleoprotein</keyword>
<dbReference type="Pfam" id="PF13741">
    <property type="entry name" value="MRP-S25"/>
    <property type="match status" value="1"/>
</dbReference>
<dbReference type="EMBL" id="KV453843">
    <property type="protein sequence ID" value="ODV89726.1"/>
    <property type="molecule type" value="Genomic_DNA"/>
</dbReference>
<dbReference type="GO" id="GO:0005763">
    <property type="term" value="C:mitochondrial small ribosomal subunit"/>
    <property type="evidence" value="ECO:0007669"/>
    <property type="project" value="UniProtKB-UniRule"/>
</dbReference>
<dbReference type="Proteomes" id="UP000095023">
    <property type="component" value="Unassembled WGS sequence"/>
</dbReference>
<comment type="subunit">
    <text evidence="6">Component of the mitochondrial small ribosomal subunit.</text>
</comment>
<keyword evidence="8" id="KW-1185">Reference proteome</keyword>
<evidence type="ECO:0000256" key="3">
    <source>
        <dbReference type="ARBA" id="ARBA00022980"/>
    </source>
</evidence>
<reference evidence="8" key="1">
    <citation type="submission" date="2016-02" db="EMBL/GenBank/DDBJ databases">
        <title>Comparative genomics of biotechnologically important yeasts.</title>
        <authorList>
            <consortium name="DOE Joint Genome Institute"/>
            <person name="Riley R."/>
            <person name="Haridas S."/>
            <person name="Wolfe K.H."/>
            <person name="Lopes M.R."/>
            <person name="Hittinger C.T."/>
            <person name="Goker M."/>
            <person name="Salamov A."/>
            <person name="Wisecaver J."/>
            <person name="Long T.M."/>
            <person name="Aerts A.L."/>
            <person name="Barry K."/>
            <person name="Choi C."/>
            <person name="Clum A."/>
            <person name="Coughlan A.Y."/>
            <person name="Deshpande S."/>
            <person name="Douglass A.P."/>
            <person name="Hanson S.J."/>
            <person name="Klenk H.-P."/>
            <person name="Labutti K."/>
            <person name="Lapidus A."/>
            <person name="Lindquist E."/>
            <person name="Lipzen A."/>
            <person name="Meier-Kolthoff J.P."/>
            <person name="Ohm R.A."/>
            <person name="Otillar R.P."/>
            <person name="Pangilinan J."/>
            <person name="Peng Y."/>
            <person name="Rokas A."/>
            <person name="Rosa C.A."/>
            <person name="Scheuner C."/>
            <person name="Sibirny A.A."/>
            <person name="Slot J.C."/>
            <person name="Stielow J.B."/>
            <person name="Sun H."/>
            <person name="Kurtzman C.P."/>
            <person name="Blackwell M."/>
            <person name="Jeffries T.W."/>
            <person name="Grigoriev I.V."/>
        </authorList>
    </citation>
    <scope>NUCLEOTIDE SEQUENCE [LARGE SCALE GENOMIC DNA]</scope>
    <source>
        <strain evidence="8">NRRL Y-17796</strain>
    </source>
</reference>
<gene>
    <name evidence="7" type="ORF">CANCADRAFT_4350</name>
</gene>
<dbReference type="AlphaFoldDB" id="A0A1E4TD80"/>
<evidence type="ECO:0000256" key="6">
    <source>
        <dbReference type="PIRNR" id="PIRNR029764"/>
    </source>
</evidence>
<evidence type="ECO:0000256" key="1">
    <source>
        <dbReference type="ARBA" id="ARBA00004173"/>
    </source>
</evidence>
<name>A0A1E4TD80_9ASCO</name>
<comment type="subcellular location">
    <subcellularLocation>
        <location evidence="1 6">Mitochondrion</location>
    </subcellularLocation>
</comment>
<comment type="similarity">
    <text evidence="2">Belongs to the mitochondrion-specific ribosomal protein mS23 family.</text>
</comment>
<dbReference type="PANTHER" id="PTHR37799:SF1">
    <property type="entry name" value="SMALL RIBOSOMAL SUBUNIT PROTEIN MS23"/>
    <property type="match status" value="1"/>
</dbReference>
<evidence type="ECO:0000313" key="8">
    <source>
        <dbReference type="Proteomes" id="UP000095023"/>
    </source>
</evidence>
<evidence type="ECO:0000256" key="5">
    <source>
        <dbReference type="ARBA" id="ARBA00023274"/>
    </source>
</evidence>
<dbReference type="OrthoDB" id="5542239at2759"/>
<dbReference type="PIRSF" id="PIRSF029764">
    <property type="entry name" value="RSM25"/>
    <property type="match status" value="1"/>
</dbReference>
<dbReference type="GO" id="GO:0003735">
    <property type="term" value="F:structural constituent of ribosome"/>
    <property type="evidence" value="ECO:0007669"/>
    <property type="project" value="UniProtKB-UniRule"/>
</dbReference>
<keyword evidence="4 6" id="KW-0496">Mitochondrion</keyword>
<evidence type="ECO:0000256" key="2">
    <source>
        <dbReference type="ARBA" id="ARBA00009864"/>
    </source>
</evidence>
<dbReference type="InterPro" id="IPR059242">
    <property type="entry name" value="mS23_dom"/>
</dbReference>